<dbReference type="Proteomes" id="UP001432014">
    <property type="component" value="Chromosome"/>
</dbReference>
<evidence type="ECO:0000313" key="3">
    <source>
        <dbReference type="Proteomes" id="UP001432014"/>
    </source>
</evidence>
<evidence type="ECO:0008006" key="4">
    <source>
        <dbReference type="Google" id="ProtNLM"/>
    </source>
</evidence>
<sequence length="694" mass="69812">MSPNTEQNTAGRSGAALPSVRPEVVAEVVAALSPRLQKRLDGAAAKITGRPVSREGDDWQIDVDEDVRLVLHAPGGVIRTAADVRCGCLLAPACLHRAAAVTAAPLADPAAEELETPGADASGADASEVDAAGAQTPEAAGTPAGLPDAAEPLAADRPAGEPGSAPLTPAESAAAERLHASAAAALAAGVSGAGGVLQAELLRAAHQARLSGLHRPAAAAVAVATRLRAARTGEPDHRLADLTAALRDLLDLATALGAPAADALDPATLAGLRGTARQAYQEAGGLRLYGLFAEPVLTATHAGVLSWAVDASGRLSTVAEITPHADAASAAPQALAAGGRAVRLGDTMISHREFTRAGLSVQGATRSASGRLGAGAKVRAVRAAGAAWTAEPLARLWAEPLDAQIARALAWAALPYDSRPAGGDLLFLDVTLAGIAAHGDTAAPQLLARCEGLTVALRPAHDHPGLAHRANLALLAGRPGLRLRVIGRLERAARPELRLLAVGPAAPEPPSGGDEAQRGDEARSGDVTLALAADRAGRVNLGLERLQRADLPAGSGPDDGPAAVPASLPELLLDLPGPSGTGSAAVEAPVHLLTRRVEQAVTGGRRALGAAASGAVQDSAAVDGRHLRAAGLATAALLLDGLRESATDQGRDVFGRIVGDDHRAYTAAWLAASCYGEELATALCAAAWSSPDGR</sequence>
<dbReference type="EMBL" id="CP108482">
    <property type="protein sequence ID" value="WUS55998.1"/>
    <property type="molecule type" value="Genomic_DNA"/>
</dbReference>
<protein>
    <recommendedName>
        <fullName evidence="4">SWIM-type domain-containing protein</fullName>
    </recommendedName>
</protein>
<feature type="region of interest" description="Disordered" evidence="1">
    <location>
        <begin position="111"/>
        <end position="173"/>
    </location>
</feature>
<feature type="region of interest" description="Disordered" evidence="1">
    <location>
        <begin position="1"/>
        <end position="20"/>
    </location>
</feature>
<dbReference type="RefSeq" id="WP_329499385.1">
    <property type="nucleotide sequence ID" value="NZ_CP108460.1"/>
</dbReference>
<feature type="compositionally biased region" description="Polar residues" evidence="1">
    <location>
        <begin position="1"/>
        <end position="11"/>
    </location>
</feature>
<reference evidence="2 3" key="1">
    <citation type="submission" date="2022-10" db="EMBL/GenBank/DDBJ databases">
        <title>The complete genomes of actinobacterial strains from the NBC collection.</title>
        <authorList>
            <person name="Joergensen T.S."/>
            <person name="Alvarez Arevalo M."/>
            <person name="Sterndorff E.B."/>
            <person name="Faurdal D."/>
            <person name="Vuksanovic O."/>
            <person name="Mourched A.-S."/>
            <person name="Charusanti P."/>
            <person name="Shaw S."/>
            <person name="Blin K."/>
            <person name="Weber T."/>
        </authorList>
    </citation>
    <scope>NUCLEOTIDE SEQUENCE [LARGE SCALE GENOMIC DNA]</scope>
    <source>
        <strain evidence="2 3">NBC_01247</strain>
    </source>
</reference>
<feature type="region of interest" description="Disordered" evidence="1">
    <location>
        <begin position="500"/>
        <end position="522"/>
    </location>
</feature>
<gene>
    <name evidence="2" type="ORF">OG469_10965</name>
</gene>
<proteinExistence type="predicted"/>
<evidence type="ECO:0000256" key="1">
    <source>
        <dbReference type="SAM" id="MobiDB-lite"/>
    </source>
</evidence>
<name>A0ABZ1W5D2_9ACTN</name>
<organism evidence="2 3">
    <name type="scientific">Kitasatospora herbaricolor</name>
    <dbReference type="NCBI Taxonomy" id="68217"/>
    <lineage>
        <taxon>Bacteria</taxon>
        <taxon>Bacillati</taxon>
        <taxon>Actinomycetota</taxon>
        <taxon>Actinomycetes</taxon>
        <taxon>Kitasatosporales</taxon>
        <taxon>Streptomycetaceae</taxon>
        <taxon>Kitasatospora</taxon>
    </lineage>
</organism>
<keyword evidence="3" id="KW-1185">Reference proteome</keyword>
<evidence type="ECO:0000313" key="2">
    <source>
        <dbReference type="EMBL" id="WUS55998.1"/>
    </source>
</evidence>
<accession>A0ABZ1W5D2</accession>